<dbReference type="PROSITE" id="PS50975">
    <property type="entry name" value="ATP_GRASP"/>
    <property type="match status" value="1"/>
</dbReference>
<evidence type="ECO:0000313" key="3">
    <source>
        <dbReference type="EMBL" id="RJO60258.1"/>
    </source>
</evidence>
<name>A0A419DB05_9BACT</name>
<dbReference type="AlphaFoldDB" id="A0A419DB05"/>
<accession>A0A419DB05</accession>
<reference evidence="3 4" key="1">
    <citation type="journal article" date="2017" name="ISME J.">
        <title>Energy and carbon metabolisms in a deep terrestrial subsurface fluid microbial community.</title>
        <authorList>
            <person name="Momper L."/>
            <person name="Jungbluth S.P."/>
            <person name="Lee M.D."/>
            <person name="Amend J.P."/>
        </authorList>
    </citation>
    <scope>NUCLEOTIDE SEQUENCE [LARGE SCALE GENOMIC DNA]</scope>
    <source>
        <strain evidence="3">SURF_29</strain>
    </source>
</reference>
<evidence type="ECO:0000259" key="2">
    <source>
        <dbReference type="PROSITE" id="PS50975"/>
    </source>
</evidence>
<dbReference type="GO" id="GO:0046872">
    <property type="term" value="F:metal ion binding"/>
    <property type="evidence" value="ECO:0007669"/>
    <property type="project" value="InterPro"/>
</dbReference>
<keyword evidence="1" id="KW-0547">Nucleotide-binding</keyword>
<organism evidence="3 4">
    <name type="scientific">candidate division WS5 bacterium</name>
    <dbReference type="NCBI Taxonomy" id="2093353"/>
    <lineage>
        <taxon>Bacteria</taxon>
        <taxon>candidate division WS5</taxon>
    </lineage>
</organism>
<comment type="caution">
    <text evidence="3">The sequence shown here is derived from an EMBL/GenBank/DDBJ whole genome shotgun (WGS) entry which is preliminary data.</text>
</comment>
<dbReference type="GO" id="GO:0005524">
    <property type="term" value="F:ATP binding"/>
    <property type="evidence" value="ECO:0007669"/>
    <property type="project" value="UniProtKB-UniRule"/>
</dbReference>
<gene>
    <name evidence="3" type="ORF">C4544_05815</name>
</gene>
<evidence type="ECO:0000313" key="4">
    <source>
        <dbReference type="Proteomes" id="UP000285655"/>
    </source>
</evidence>
<dbReference type="InterPro" id="IPR011761">
    <property type="entry name" value="ATP-grasp"/>
</dbReference>
<evidence type="ECO:0000256" key="1">
    <source>
        <dbReference type="PROSITE-ProRule" id="PRU00409"/>
    </source>
</evidence>
<dbReference type="Pfam" id="PF02655">
    <property type="entry name" value="ATP-grasp_3"/>
    <property type="match status" value="1"/>
</dbReference>
<dbReference type="Gene3D" id="3.30.470.20">
    <property type="entry name" value="ATP-grasp fold, B domain"/>
    <property type="match status" value="1"/>
</dbReference>
<protein>
    <submittedName>
        <fullName evidence="3">ATP-grasp domain-containing protein</fullName>
    </submittedName>
</protein>
<dbReference type="InterPro" id="IPR003806">
    <property type="entry name" value="ATP-grasp_PylC-type"/>
</dbReference>
<proteinExistence type="predicted"/>
<feature type="domain" description="ATP-grasp" evidence="2">
    <location>
        <begin position="149"/>
        <end position="339"/>
    </location>
</feature>
<keyword evidence="1" id="KW-0067">ATP-binding</keyword>
<sequence length="474" mass="54356">MEPLVYKHLKLEQGKSYFFTGLTNRFDHANDAFKKALDDFFGCDFEPIYIFQNMPAKHYLKENFIVVNNKLIGKDPFKDIVGLKCEELNHDLNRSKEFRKITKKILKSQDKIFLLLFTTSFLKLEQEEIIPIGPKPEIANFYDNKLTQFQLFESLGFDHTNYRFYTELQKIEEMETLPFYITSPFTSGGLESRAIFNFNEMHSFIKGWREFSKSQIIVTDYIDGADYFPHVTAIVYGENKVRVLGLIDQVLEGNSYVGNVYPSEVPVEIQEKIKKMILKVGRAISQKGFRGLFGCDVMVKGSRILFHDLNPRREGSYGMFQLMIGEKLAVSELLISLGIEKCLVSEKDFAKDFCWGHAKVKTPCIKPLKIKGEFKMGTISDPLINIGSDFAASFYPSNFLGYNAEPAYFFTTDHTREAVISSLKKNQKKYIKKLYDNGSKRPKKSDSLLTAKLMDLNLSLSQDLSTAKSDTLAN</sequence>
<dbReference type="EMBL" id="QZJW01000050">
    <property type="protein sequence ID" value="RJO60258.1"/>
    <property type="molecule type" value="Genomic_DNA"/>
</dbReference>
<dbReference type="SUPFAM" id="SSF56059">
    <property type="entry name" value="Glutathione synthetase ATP-binding domain-like"/>
    <property type="match status" value="1"/>
</dbReference>
<dbReference type="Proteomes" id="UP000285655">
    <property type="component" value="Unassembled WGS sequence"/>
</dbReference>